<reference evidence="1 2" key="1">
    <citation type="submission" date="2016-10" db="EMBL/GenBank/DDBJ databases">
        <authorList>
            <person name="de Groot N.N."/>
        </authorList>
    </citation>
    <scope>NUCLEOTIDE SEQUENCE [LARGE SCALE GENOMIC DNA]</scope>
    <source>
        <strain evidence="1 2">IBRC-M 10780</strain>
    </source>
</reference>
<dbReference type="EMBL" id="FOHE01000012">
    <property type="protein sequence ID" value="SET47907.1"/>
    <property type="molecule type" value="Genomic_DNA"/>
</dbReference>
<keyword evidence="2" id="KW-1185">Reference proteome</keyword>
<proteinExistence type="predicted"/>
<evidence type="ECO:0000313" key="1">
    <source>
        <dbReference type="EMBL" id="SET47907.1"/>
    </source>
</evidence>
<dbReference type="RefSeq" id="WP_170840791.1">
    <property type="nucleotide sequence ID" value="NZ_FOHE01000012.1"/>
</dbReference>
<dbReference type="STRING" id="930131.SAMN05216389_11261"/>
<accession>A0A1I0ES29</accession>
<name>A0A1I0ES29_9BACI</name>
<dbReference type="AlphaFoldDB" id="A0A1I0ES29"/>
<evidence type="ECO:0000313" key="2">
    <source>
        <dbReference type="Proteomes" id="UP000198618"/>
    </source>
</evidence>
<organism evidence="1 2">
    <name type="scientific">Oceanobacillus limi</name>
    <dbReference type="NCBI Taxonomy" id="930131"/>
    <lineage>
        <taxon>Bacteria</taxon>
        <taxon>Bacillati</taxon>
        <taxon>Bacillota</taxon>
        <taxon>Bacilli</taxon>
        <taxon>Bacillales</taxon>
        <taxon>Bacillaceae</taxon>
        <taxon>Oceanobacillus</taxon>
    </lineage>
</organism>
<dbReference type="Proteomes" id="UP000198618">
    <property type="component" value="Unassembled WGS sequence"/>
</dbReference>
<gene>
    <name evidence="1" type="ORF">SAMN05216389_11261</name>
</gene>
<protein>
    <submittedName>
        <fullName evidence="1">Uncharacterized protein</fullName>
    </submittedName>
</protein>
<dbReference type="NCBIfam" id="NF038154">
    <property type="entry name" value="lanthi_III_a"/>
    <property type="match status" value="1"/>
</dbReference>
<sequence>MKEVLELQQIPEDNEVQPQVGPTITTVSAILTTFWSTVSNNCDRVH</sequence>